<reference evidence="2 3" key="1">
    <citation type="submission" date="2017-09" db="EMBL/GenBank/DDBJ databases">
        <title>Depth-based differentiation of microbial function through sediment-hosted aquifers and enrichment of novel symbionts in the deep terrestrial subsurface.</title>
        <authorList>
            <person name="Probst A.J."/>
            <person name="Ladd B."/>
            <person name="Jarett J.K."/>
            <person name="Geller-Mcgrath D.E."/>
            <person name="Sieber C.M."/>
            <person name="Emerson J.B."/>
            <person name="Anantharaman K."/>
            <person name="Thomas B.C."/>
            <person name="Malmstrom R."/>
            <person name="Stieglmeier M."/>
            <person name="Klingl A."/>
            <person name="Woyke T."/>
            <person name="Ryan C.M."/>
            <person name="Banfield J.F."/>
        </authorList>
    </citation>
    <scope>NUCLEOTIDE SEQUENCE [LARGE SCALE GENOMIC DNA]</scope>
    <source>
        <strain evidence="2">CG11_big_fil_rev_8_21_14_0_20_43_10</strain>
    </source>
</reference>
<feature type="domain" description="NYN" evidence="1">
    <location>
        <begin position="34"/>
        <end position="188"/>
    </location>
</feature>
<dbReference type="Gene3D" id="3.40.50.1010">
    <property type="entry name" value="5'-nuclease"/>
    <property type="match status" value="1"/>
</dbReference>
<comment type="caution">
    <text evidence="2">The sequence shown here is derived from an EMBL/GenBank/DDBJ whole genome shotgun (WGS) entry which is preliminary data.</text>
</comment>
<accession>A0A2H0PTP1</accession>
<dbReference type="CDD" id="cd10911">
    <property type="entry name" value="PIN_LabA"/>
    <property type="match status" value="1"/>
</dbReference>
<dbReference type="InterPro" id="IPR047140">
    <property type="entry name" value="LabA"/>
</dbReference>
<organism evidence="2 3">
    <name type="scientific">Candidatus Brennerbacteria bacterium CG11_big_fil_rev_8_21_14_0_20_43_10</name>
    <dbReference type="NCBI Taxonomy" id="1974523"/>
    <lineage>
        <taxon>Bacteria</taxon>
        <taxon>Candidatus Brenneribacteriota</taxon>
    </lineage>
</organism>
<evidence type="ECO:0000259" key="1">
    <source>
        <dbReference type="Pfam" id="PF01936"/>
    </source>
</evidence>
<protein>
    <recommendedName>
        <fullName evidence="1">NYN domain-containing protein</fullName>
    </recommendedName>
</protein>
<dbReference type="GO" id="GO:0004540">
    <property type="term" value="F:RNA nuclease activity"/>
    <property type="evidence" value="ECO:0007669"/>
    <property type="project" value="InterPro"/>
</dbReference>
<dbReference type="AlphaFoldDB" id="A0A2H0PTP1"/>
<dbReference type="Proteomes" id="UP000236846">
    <property type="component" value="Unassembled WGS sequence"/>
</dbReference>
<proteinExistence type="predicted"/>
<gene>
    <name evidence="2" type="ORF">COV41_02895</name>
</gene>
<name>A0A2H0PTP1_9BACT</name>
<sequence>MLLETTNQKVEKLIKNLFLYQNMLSQEPRNEKVTYVFIDASNIWNAVKSVKKFIEYKKLKDYFRNNFNAGKVEIFYYDAYPKKGTRDYNLDGKHKFYTYLKKGLGFTVRKKELKRISIVGENGESVIEKGNMDVEITIDALHNINKYDIAVLFSGDADFLALVNYLKNRSKKVYIFSSKDNISYELKTGGNGYFDLKEINELWGKDLKRREKE</sequence>
<dbReference type="InterPro" id="IPR021139">
    <property type="entry name" value="NYN"/>
</dbReference>
<evidence type="ECO:0000313" key="3">
    <source>
        <dbReference type="Proteomes" id="UP000236846"/>
    </source>
</evidence>
<dbReference type="Pfam" id="PF01936">
    <property type="entry name" value="NYN"/>
    <property type="match status" value="1"/>
</dbReference>
<evidence type="ECO:0000313" key="2">
    <source>
        <dbReference type="EMBL" id="PIR25429.1"/>
    </source>
</evidence>
<dbReference type="EMBL" id="PCXE01000057">
    <property type="protein sequence ID" value="PIR25429.1"/>
    <property type="molecule type" value="Genomic_DNA"/>
</dbReference>
<dbReference type="PANTHER" id="PTHR35458:SF2">
    <property type="entry name" value="SLR0755 PROTEIN"/>
    <property type="match status" value="1"/>
</dbReference>
<dbReference type="PANTHER" id="PTHR35458">
    <property type="entry name" value="SLR0755 PROTEIN"/>
    <property type="match status" value="1"/>
</dbReference>